<dbReference type="RefSeq" id="XP_033685897.1">
    <property type="nucleotide sequence ID" value="XM_033821398.1"/>
</dbReference>
<evidence type="ECO:0000259" key="1">
    <source>
        <dbReference type="Pfam" id="PF11160"/>
    </source>
</evidence>
<keyword evidence="3" id="KW-1185">Reference proteome</keyword>
<dbReference type="GeneID" id="54574728"/>
<dbReference type="Proteomes" id="UP000800094">
    <property type="component" value="Unassembled WGS sequence"/>
</dbReference>
<gene>
    <name evidence="2" type="ORF">BU26DRAFT_272810</name>
</gene>
<proteinExistence type="predicted"/>
<protein>
    <recommendedName>
        <fullName evidence="1">Hypervirulence associated protein TUDOR domain-containing protein</fullName>
    </recommendedName>
</protein>
<dbReference type="EMBL" id="ML987193">
    <property type="protein sequence ID" value="KAF2250893.1"/>
    <property type="molecule type" value="Genomic_DNA"/>
</dbReference>
<dbReference type="Pfam" id="PF11160">
    <property type="entry name" value="Hva1_TUDOR"/>
    <property type="match status" value="1"/>
</dbReference>
<accession>A0A6A6IN43</accession>
<evidence type="ECO:0000313" key="2">
    <source>
        <dbReference type="EMBL" id="KAF2250893.1"/>
    </source>
</evidence>
<feature type="domain" description="Hypervirulence associated protein TUDOR" evidence="1">
    <location>
        <begin position="7"/>
        <end position="70"/>
    </location>
</feature>
<dbReference type="InterPro" id="IPR021331">
    <property type="entry name" value="Hva1_TUDOR"/>
</dbReference>
<reference evidence="2" key="1">
    <citation type="journal article" date="2020" name="Stud. Mycol.">
        <title>101 Dothideomycetes genomes: a test case for predicting lifestyles and emergence of pathogens.</title>
        <authorList>
            <person name="Haridas S."/>
            <person name="Albert R."/>
            <person name="Binder M."/>
            <person name="Bloem J."/>
            <person name="Labutti K."/>
            <person name="Salamov A."/>
            <person name="Andreopoulos B."/>
            <person name="Baker S."/>
            <person name="Barry K."/>
            <person name="Bills G."/>
            <person name="Bluhm B."/>
            <person name="Cannon C."/>
            <person name="Castanera R."/>
            <person name="Culley D."/>
            <person name="Daum C."/>
            <person name="Ezra D."/>
            <person name="Gonzalez J."/>
            <person name="Henrissat B."/>
            <person name="Kuo A."/>
            <person name="Liang C."/>
            <person name="Lipzen A."/>
            <person name="Lutzoni F."/>
            <person name="Magnuson J."/>
            <person name="Mondo S."/>
            <person name="Nolan M."/>
            <person name="Ohm R."/>
            <person name="Pangilinan J."/>
            <person name="Park H.-J."/>
            <person name="Ramirez L."/>
            <person name="Alfaro M."/>
            <person name="Sun H."/>
            <person name="Tritt A."/>
            <person name="Yoshinaga Y."/>
            <person name="Zwiers L.-H."/>
            <person name="Turgeon B."/>
            <person name="Goodwin S."/>
            <person name="Spatafora J."/>
            <person name="Crous P."/>
            <person name="Grigoriev I."/>
        </authorList>
    </citation>
    <scope>NUCLEOTIDE SEQUENCE</scope>
    <source>
        <strain evidence="2">CBS 122368</strain>
    </source>
</reference>
<dbReference type="OrthoDB" id="10052172at2759"/>
<dbReference type="AlphaFoldDB" id="A0A6A6IN43"/>
<evidence type="ECO:0000313" key="3">
    <source>
        <dbReference type="Proteomes" id="UP000800094"/>
    </source>
</evidence>
<organism evidence="2 3">
    <name type="scientific">Trematosphaeria pertusa</name>
    <dbReference type="NCBI Taxonomy" id="390896"/>
    <lineage>
        <taxon>Eukaryota</taxon>
        <taxon>Fungi</taxon>
        <taxon>Dikarya</taxon>
        <taxon>Ascomycota</taxon>
        <taxon>Pezizomycotina</taxon>
        <taxon>Dothideomycetes</taxon>
        <taxon>Pleosporomycetidae</taxon>
        <taxon>Pleosporales</taxon>
        <taxon>Massarineae</taxon>
        <taxon>Trematosphaeriaceae</taxon>
        <taxon>Trematosphaeria</taxon>
    </lineage>
</organism>
<sequence length="133" mass="14567">MPKYSVGQHVRYKCVGGPHSKTPPTSGTVKQVFTAPTTLDGKHIRASADEPRYVIENVRTRKSSAVFERNILSIDEESSKQEEHGGNTGLVGEADLTGLVMGAIMGVRVEGPMGKKRIWRAMDEAEEREGEDV</sequence>
<name>A0A6A6IN43_9PLEO</name>